<dbReference type="CDD" id="cd24155">
    <property type="entry name" value="NUDIX_ADPRase"/>
    <property type="match status" value="1"/>
</dbReference>
<dbReference type="InterPro" id="IPR009288">
    <property type="entry name" value="AIG2-like_dom"/>
</dbReference>
<dbReference type="EMBL" id="FODS01000015">
    <property type="protein sequence ID" value="SEO88894.1"/>
    <property type="molecule type" value="Genomic_DNA"/>
</dbReference>
<dbReference type="Pfam" id="PF06094">
    <property type="entry name" value="GGACT"/>
    <property type="match status" value="1"/>
</dbReference>
<dbReference type="PROSITE" id="PS00893">
    <property type="entry name" value="NUDIX_BOX"/>
    <property type="match status" value="1"/>
</dbReference>
<keyword evidence="5" id="KW-0479">Metal-binding</keyword>
<accession>A0A1H8TE76</accession>
<dbReference type="CDD" id="cd06661">
    <property type="entry name" value="GGCT_like"/>
    <property type="match status" value="1"/>
</dbReference>
<name>A0A1H8TE76_9RHOB</name>
<feature type="domain" description="Nudix hydrolase" evidence="7">
    <location>
        <begin position="220"/>
        <end position="365"/>
    </location>
</feature>
<dbReference type="OrthoDB" id="5292471at2"/>
<comment type="cofactor">
    <cofactor evidence="1 5">
        <name>Mg(2+)</name>
        <dbReference type="ChEBI" id="CHEBI:18420"/>
    </cofactor>
</comment>
<keyword evidence="2" id="KW-0808">Transferase</keyword>
<feature type="binding site" evidence="5">
    <location>
        <position position="262"/>
    </location>
    <ligand>
        <name>Mg(2+)</name>
        <dbReference type="ChEBI" id="CHEBI:18420"/>
        <label>1</label>
    </ligand>
</feature>
<evidence type="ECO:0000256" key="4">
    <source>
        <dbReference type="ARBA" id="ARBA00030602"/>
    </source>
</evidence>
<evidence type="ECO:0000259" key="7">
    <source>
        <dbReference type="PROSITE" id="PS51462"/>
    </source>
</evidence>
<feature type="short sequence motif" description="Nudix box" evidence="6">
    <location>
        <begin position="263"/>
        <end position="285"/>
    </location>
</feature>
<evidence type="ECO:0000256" key="6">
    <source>
        <dbReference type="PIRSR" id="PIRSR604385-3"/>
    </source>
</evidence>
<organism evidence="8 9">
    <name type="scientific">Salinihabitans flavidus</name>
    <dbReference type="NCBI Taxonomy" id="569882"/>
    <lineage>
        <taxon>Bacteria</taxon>
        <taxon>Pseudomonadati</taxon>
        <taxon>Pseudomonadota</taxon>
        <taxon>Alphaproteobacteria</taxon>
        <taxon>Rhodobacterales</taxon>
        <taxon>Roseobacteraceae</taxon>
        <taxon>Salinihabitans</taxon>
    </lineage>
</organism>
<keyword evidence="5" id="KW-0460">Magnesium</keyword>
<dbReference type="AlphaFoldDB" id="A0A1H8TE76"/>
<dbReference type="GO" id="GO:0046872">
    <property type="term" value="F:metal ion binding"/>
    <property type="evidence" value="ECO:0007669"/>
    <property type="project" value="UniProtKB-KW"/>
</dbReference>
<dbReference type="GO" id="GO:0016740">
    <property type="term" value="F:transferase activity"/>
    <property type="evidence" value="ECO:0007669"/>
    <property type="project" value="UniProtKB-KW"/>
</dbReference>
<reference evidence="8 9" key="1">
    <citation type="submission" date="2016-10" db="EMBL/GenBank/DDBJ databases">
        <authorList>
            <person name="de Groot N.N."/>
        </authorList>
    </citation>
    <scope>NUCLEOTIDE SEQUENCE [LARGE SCALE GENOMIC DNA]</scope>
    <source>
        <strain evidence="8 9">DSM 27842</strain>
    </source>
</reference>
<dbReference type="InterPro" id="IPR045038">
    <property type="entry name" value="AIG2-like"/>
</dbReference>
<dbReference type="SUPFAM" id="SSF55811">
    <property type="entry name" value="Nudix"/>
    <property type="match status" value="1"/>
</dbReference>
<evidence type="ECO:0000313" key="9">
    <source>
        <dbReference type="Proteomes" id="UP000198893"/>
    </source>
</evidence>
<evidence type="ECO:0000256" key="2">
    <source>
        <dbReference type="ARBA" id="ARBA00022679"/>
    </source>
</evidence>
<proteinExistence type="predicted"/>
<sequence length="375" mass="41726">MDTLFFYGTLRYRPLLEIVLGRGAKTVAAQPATLHGYAVVRDGSSPFPTIRAEPGARAEGLVVEGLSENDRARLDFYEGGFAYALRPVTVHGEDGPQVAEVYFPDTEERPRGADWSFEEWAARWAEMSCHAAREVMGYYEVRSAQEVAAIFPAIRARAWAKVRARAQNHAYSPSGYTDSDVRECAHRQPYGGFYALAEYDLCYRRYDGSMSEQVERAVLVATDAVIVLPYDPARDRVLLIEQFRPGPHARNDARPWQLEPVAGRIDAGETPEATARRETVEEAGIELRGLEEVAHAYATPGCSSEFFDIYVGLTDLPDDVTGVAGLDSEAEDIRSYLFGFDEAMALVDRMAIVNAPLLVALLWLARHRERLRVAA</sequence>
<dbReference type="Pfam" id="PF00293">
    <property type="entry name" value="NUDIX"/>
    <property type="match status" value="1"/>
</dbReference>
<evidence type="ECO:0000256" key="5">
    <source>
        <dbReference type="PIRSR" id="PIRSR604385-2"/>
    </source>
</evidence>
<dbReference type="PANTHER" id="PTHR31544">
    <property type="entry name" value="AIG2-LIKE PROTEIN D"/>
    <property type="match status" value="1"/>
</dbReference>
<evidence type="ECO:0000256" key="3">
    <source>
        <dbReference type="ARBA" id="ARBA00022801"/>
    </source>
</evidence>
<dbReference type="Proteomes" id="UP000198893">
    <property type="component" value="Unassembled WGS sequence"/>
</dbReference>
<evidence type="ECO:0000313" key="8">
    <source>
        <dbReference type="EMBL" id="SEO88894.1"/>
    </source>
</evidence>
<dbReference type="InterPro" id="IPR015797">
    <property type="entry name" value="NUDIX_hydrolase-like_dom_sf"/>
</dbReference>
<dbReference type="STRING" id="569882.SAMN04490248_11526"/>
<dbReference type="NCBIfam" id="TIGR00052">
    <property type="entry name" value="nudix-type nucleoside diphosphatase, YffH/AdpP family"/>
    <property type="match status" value="1"/>
</dbReference>
<dbReference type="InterPro" id="IPR004385">
    <property type="entry name" value="NDP_pyrophosphatase"/>
</dbReference>
<dbReference type="InterPro" id="IPR000086">
    <property type="entry name" value="NUDIX_hydrolase_dom"/>
</dbReference>
<feature type="binding site" evidence="5">
    <location>
        <position position="282"/>
    </location>
    <ligand>
        <name>Mg(2+)</name>
        <dbReference type="ChEBI" id="CHEBI:18420"/>
        <label>1</label>
    </ligand>
</feature>
<gene>
    <name evidence="8" type="ORF">SAMN04490248_11526</name>
</gene>
<keyword evidence="9" id="KW-1185">Reference proteome</keyword>
<keyword evidence="3" id="KW-0378">Hydrolase</keyword>
<dbReference type="Gene3D" id="3.90.79.10">
    <property type="entry name" value="Nucleoside Triphosphate Pyrophosphohydrolase"/>
    <property type="match status" value="1"/>
</dbReference>
<evidence type="ECO:0000256" key="1">
    <source>
        <dbReference type="ARBA" id="ARBA00001946"/>
    </source>
</evidence>
<dbReference type="GO" id="GO:0016818">
    <property type="term" value="F:hydrolase activity, acting on acid anhydrides, in phosphorus-containing anhydrides"/>
    <property type="evidence" value="ECO:0007669"/>
    <property type="project" value="InterPro"/>
</dbReference>
<dbReference type="PANTHER" id="PTHR31544:SF2">
    <property type="entry name" value="AIG2-LIKE PROTEIN D"/>
    <property type="match status" value="1"/>
</dbReference>
<dbReference type="InterPro" id="IPR036568">
    <property type="entry name" value="GGCT-like_sf"/>
</dbReference>
<dbReference type="Gene3D" id="3.10.490.10">
    <property type="entry name" value="Gamma-glutamyl cyclotransferase-like"/>
    <property type="match status" value="1"/>
</dbReference>
<dbReference type="InterPro" id="IPR013024">
    <property type="entry name" value="GGCT-like"/>
</dbReference>
<feature type="binding site" evidence="5">
    <location>
        <position position="278"/>
    </location>
    <ligand>
        <name>Mg(2+)</name>
        <dbReference type="ChEBI" id="CHEBI:18420"/>
        <label>1</label>
    </ligand>
</feature>
<protein>
    <recommendedName>
        <fullName evidence="4">Putative gamma-glutamylcyclotransferase</fullName>
    </recommendedName>
</protein>
<dbReference type="InterPro" id="IPR020084">
    <property type="entry name" value="NUDIX_hydrolase_CS"/>
</dbReference>
<dbReference type="PROSITE" id="PS51462">
    <property type="entry name" value="NUDIX"/>
    <property type="match status" value="1"/>
</dbReference>
<feature type="binding site" evidence="5">
    <location>
        <position position="331"/>
    </location>
    <ligand>
        <name>Mg(2+)</name>
        <dbReference type="ChEBI" id="CHEBI:18420"/>
        <label>1</label>
    </ligand>
</feature>
<dbReference type="RefSeq" id="WP_093118963.1">
    <property type="nucleotide sequence ID" value="NZ_FODS01000015.1"/>
</dbReference>
<dbReference type="SUPFAM" id="SSF110857">
    <property type="entry name" value="Gamma-glutamyl cyclotransferase-like"/>
    <property type="match status" value="1"/>
</dbReference>